<evidence type="ECO:0000313" key="9">
    <source>
        <dbReference type="EMBL" id="KAJ9701296.1"/>
    </source>
</evidence>
<feature type="transmembrane region" description="Helical" evidence="7">
    <location>
        <begin position="27"/>
        <end position="46"/>
    </location>
</feature>
<dbReference type="Pfam" id="PF01490">
    <property type="entry name" value="Aa_trans"/>
    <property type="match status" value="1"/>
</dbReference>
<evidence type="ECO:0000256" key="2">
    <source>
        <dbReference type="ARBA" id="ARBA00022448"/>
    </source>
</evidence>
<sequence length="425" mass="45995">MEAHGKSAETPLLGTSHRGTASSIQTLGNILVSIVGTGVLGLPFAFRVAGWLAGTVGVIITGLSTCYCMLILVQCRKRLVCEEEKTYGDLGYECLGKPGRYLTEFLIFISYCGGSVAYLKFIGQTLASVFSGMTFTSFIFCLVPIEIMLSWIRTLSALSPFSLFADVCNIAAIAMVVKEDVQVLCGSGSDIGERRALSPTISGLPFGAGVAVFCFEGFGMTLALEGSMRERGAFTRVLIQAFCGLTSVYVLFGLIGYLAYGDQTLDIVTLNLPQGWPSMVVQLGLCMGLVFTLPIMLHPLHEIIEVKLKESRWFQRYCYDGGDYLTRAGKLVMYIMRAVVVMELALVASYVPAFGVFTSLVGSTVCSLISFVLPTIFHLKISGSSLPTWQKALDVCILSGGLLFACYGTYNTIFGVPRDLGYIHT</sequence>
<feature type="transmembrane region" description="Helical" evidence="7">
    <location>
        <begin position="157"/>
        <end position="177"/>
    </location>
</feature>
<keyword evidence="6 7" id="KW-0472">Membrane</keyword>
<organism evidence="9 10">
    <name type="scientific">Vitis rotundifolia</name>
    <name type="common">Muscadine grape</name>
    <dbReference type="NCBI Taxonomy" id="103349"/>
    <lineage>
        <taxon>Eukaryota</taxon>
        <taxon>Viridiplantae</taxon>
        <taxon>Streptophyta</taxon>
        <taxon>Embryophyta</taxon>
        <taxon>Tracheophyta</taxon>
        <taxon>Spermatophyta</taxon>
        <taxon>Magnoliopsida</taxon>
        <taxon>eudicotyledons</taxon>
        <taxon>Gunneridae</taxon>
        <taxon>Pentapetalae</taxon>
        <taxon>rosids</taxon>
        <taxon>Vitales</taxon>
        <taxon>Vitaceae</taxon>
        <taxon>Viteae</taxon>
        <taxon>Vitis</taxon>
    </lineage>
</organism>
<dbReference type="AlphaFoldDB" id="A0AA39A5M3"/>
<keyword evidence="4" id="KW-0029">Amino-acid transport</keyword>
<feature type="transmembrane region" description="Helical" evidence="7">
    <location>
        <begin position="391"/>
        <end position="410"/>
    </location>
</feature>
<evidence type="ECO:0000256" key="7">
    <source>
        <dbReference type="SAM" id="Phobius"/>
    </source>
</evidence>
<feature type="transmembrane region" description="Helical" evidence="7">
    <location>
        <begin position="280"/>
        <end position="300"/>
    </location>
</feature>
<proteinExistence type="predicted"/>
<evidence type="ECO:0000313" key="10">
    <source>
        <dbReference type="Proteomes" id="UP001168098"/>
    </source>
</evidence>
<dbReference type="GO" id="GO:0005774">
    <property type="term" value="C:vacuolar membrane"/>
    <property type="evidence" value="ECO:0007669"/>
    <property type="project" value="TreeGrafter"/>
</dbReference>
<evidence type="ECO:0000256" key="5">
    <source>
        <dbReference type="ARBA" id="ARBA00022989"/>
    </source>
</evidence>
<feature type="transmembrane region" description="Helical" evidence="7">
    <location>
        <begin position="204"/>
        <end position="225"/>
    </location>
</feature>
<feature type="domain" description="Amino acid transporter transmembrane" evidence="8">
    <location>
        <begin position="20"/>
        <end position="413"/>
    </location>
</feature>
<evidence type="ECO:0000256" key="6">
    <source>
        <dbReference type="ARBA" id="ARBA00023136"/>
    </source>
</evidence>
<keyword evidence="2" id="KW-0813">Transport</keyword>
<dbReference type="InterPro" id="IPR013057">
    <property type="entry name" value="AA_transpt_TM"/>
</dbReference>
<gene>
    <name evidence="9" type="ORF">PVL29_006581</name>
</gene>
<dbReference type="GO" id="GO:0015179">
    <property type="term" value="F:L-amino acid transmembrane transporter activity"/>
    <property type="evidence" value="ECO:0007669"/>
    <property type="project" value="TreeGrafter"/>
</dbReference>
<name>A0AA39A5M3_VITRO</name>
<dbReference type="Proteomes" id="UP001168098">
    <property type="component" value="Unassembled WGS sequence"/>
</dbReference>
<evidence type="ECO:0000259" key="8">
    <source>
        <dbReference type="Pfam" id="PF01490"/>
    </source>
</evidence>
<evidence type="ECO:0000256" key="1">
    <source>
        <dbReference type="ARBA" id="ARBA00004141"/>
    </source>
</evidence>
<protein>
    <recommendedName>
        <fullName evidence="8">Amino acid transporter transmembrane domain-containing protein</fullName>
    </recommendedName>
</protein>
<feature type="transmembrane region" description="Helical" evidence="7">
    <location>
        <begin position="331"/>
        <end position="351"/>
    </location>
</feature>
<keyword evidence="10" id="KW-1185">Reference proteome</keyword>
<comment type="caution">
    <text evidence="9">The sequence shown here is derived from an EMBL/GenBank/DDBJ whole genome shotgun (WGS) entry which is preliminary data.</text>
</comment>
<reference evidence="9 10" key="1">
    <citation type="journal article" date="2023" name="BMC Biotechnol.">
        <title>Vitis rotundifolia cv Carlos genome sequencing.</title>
        <authorList>
            <person name="Huff M."/>
            <person name="Hulse-Kemp A."/>
            <person name="Scheffler B."/>
            <person name="Youngblood R."/>
            <person name="Simpson S."/>
            <person name="Babiker E."/>
            <person name="Staton M."/>
        </authorList>
    </citation>
    <scope>NUCLEOTIDE SEQUENCE [LARGE SCALE GENOMIC DNA]</scope>
    <source>
        <tissue evidence="9">Leaf</tissue>
    </source>
</reference>
<feature type="transmembrane region" description="Helical" evidence="7">
    <location>
        <begin position="101"/>
        <end position="119"/>
    </location>
</feature>
<dbReference type="EMBL" id="JARBHA010000005">
    <property type="protein sequence ID" value="KAJ9701296.1"/>
    <property type="molecule type" value="Genomic_DNA"/>
</dbReference>
<evidence type="ECO:0000256" key="3">
    <source>
        <dbReference type="ARBA" id="ARBA00022692"/>
    </source>
</evidence>
<accession>A0AA39A5M3</accession>
<keyword evidence="5 7" id="KW-1133">Transmembrane helix</keyword>
<dbReference type="PANTHER" id="PTHR22950:SF349">
    <property type="entry name" value="AMINO ACID TRANSPORTER TRANSMEMBRANE DOMAIN-CONTAINING PROTEIN"/>
    <property type="match status" value="1"/>
</dbReference>
<feature type="transmembrane region" description="Helical" evidence="7">
    <location>
        <begin position="125"/>
        <end position="145"/>
    </location>
</feature>
<comment type="subcellular location">
    <subcellularLocation>
        <location evidence="1">Membrane</location>
        <topology evidence="1">Multi-pass membrane protein</topology>
    </subcellularLocation>
</comment>
<keyword evidence="3 7" id="KW-0812">Transmembrane</keyword>
<evidence type="ECO:0000256" key="4">
    <source>
        <dbReference type="ARBA" id="ARBA00022970"/>
    </source>
</evidence>
<feature type="transmembrane region" description="Helical" evidence="7">
    <location>
        <begin position="52"/>
        <end position="73"/>
    </location>
</feature>
<feature type="transmembrane region" description="Helical" evidence="7">
    <location>
        <begin position="357"/>
        <end position="379"/>
    </location>
</feature>
<dbReference type="PANTHER" id="PTHR22950">
    <property type="entry name" value="AMINO ACID TRANSPORTER"/>
    <property type="match status" value="1"/>
</dbReference>
<feature type="transmembrane region" description="Helical" evidence="7">
    <location>
        <begin position="237"/>
        <end position="260"/>
    </location>
</feature>